<dbReference type="Gene3D" id="3.60.20.10">
    <property type="entry name" value="Glutamine Phosphoribosylpyrophosphate, subunit 1, domain 1"/>
    <property type="match status" value="1"/>
</dbReference>
<protein>
    <submittedName>
        <fullName evidence="4">Glutamine amidotransferase</fullName>
    </submittedName>
</protein>
<reference evidence="4 5" key="1">
    <citation type="submission" date="2014-10" db="EMBL/GenBank/DDBJ databases">
        <title>Draft genome sequence of Actinoplanes utahensis NRRL 12052.</title>
        <authorList>
            <person name="Velasco-Bucheli B."/>
            <person name="del Cerro C."/>
            <person name="Hormigo D."/>
            <person name="Garcia J.L."/>
            <person name="Acebal C."/>
            <person name="Arroyo M."/>
            <person name="de la Mata I."/>
        </authorList>
    </citation>
    <scope>NUCLEOTIDE SEQUENCE [LARGE SCALE GENOMIC DNA]</scope>
    <source>
        <strain evidence="4 5">NRRL 12052</strain>
    </source>
</reference>
<evidence type="ECO:0000313" key="5">
    <source>
        <dbReference type="Proteomes" id="UP000054537"/>
    </source>
</evidence>
<keyword evidence="1 4" id="KW-0315">Glutamine amidotransferase</keyword>
<dbReference type="PANTHER" id="PTHR43187:SF1">
    <property type="entry name" value="GLUTAMINE AMIDOTRANSFERASE DUG3-RELATED"/>
    <property type="match status" value="1"/>
</dbReference>
<dbReference type="Proteomes" id="UP000054537">
    <property type="component" value="Unassembled WGS sequence"/>
</dbReference>
<proteinExistence type="predicted"/>
<dbReference type="InterPro" id="IPR017932">
    <property type="entry name" value="GATase_2_dom"/>
</dbReference>
<dbReference type="InterPro" id="IPR029055">
    <property type="entry name" value="Ntn_hydrolases_N"/>
</dbReference>
<dbReference type="RefSeq" id="WP_043532032.1">
    <property type="nucleotide sequence ID" value="NZ_BAABKU010000007.1"/>
</dbReference>
<keyword evidence="4" id="KW-0808">Transferase</keyword>
<gene>
    <name evidence="4" type="ORF">MB27_35010</name>
</gene>
<dbReference type="EMBL" id="JRTT01000131">
    <property type="protein sequence ID" value="KHD73423.1"/>
    <property type="molecule type" value="Genomic_DNA"/>
</dbReference>
<name>A0A0A6UEC2_ACTUT</name>
<dbReference type="CDD" id="cd01908">
    <property type="entry name" value="YafJ"/>
    <property type="match status" value="1"/>
</dbReference>
<dbReference type="STRING" id="1869.MB27_35010"/>
<dbReference type="PANTHER" id="PTHR43187">
    <property type="entry name" value="GLUTAMINE AMIDOTRANSFERASE DUG3-RELATED"/>
    <property type="match status" value="1"/>
</dbReference>
<dbReference type="PROSITE" id="PS51278">
    <property type="entry name" value="GATASE_TYPE_2"/>
    <property type="match status" value="1"/>
</dbReference>
<dbReference type="OrthoDB" id="9804310at2"/>
<feature type="region of interest" description="Disordered" evidence="2">
    <location>
        <begin position="258"/>
        <end position="278"/>
    </location>
</feature>
<evidence type="ECO:0000256" key="2">
    <source>
        <dbReference type="SAM" id="MobiDB-lite"/>
    </source>
</evidence>
<dbReference type="eggNOG" id="COG0121">
    <property type="taxonomic scope" value="Bacteria"/>
</dbReference>
<feature type="domain" description="Glutamine amidotransferase type-2" evidence="3">
    <location>
        <begin position="2"/>
        <end position="278"/>
    </location>
</feature>
<evidence type="ECO:0000259" key="3">
    <source>
        <dbReference type="PROSITE" id="PS51278"/>
    </source>
</evidence>
<dbReference type="InterPro" id="IPR052373">
    <property type="entry name" value="Gamma-glu_amide_hydrolase"/>
</dbReference>
<evidence type="ECO:0000256" key="1">
    <source>
        <dbReference type="ARBA" id="ARBA00022962"/>
    </source>
</evidence>
<comment type="caution">
    <text evidence="4">The sequence shown here is derived from an EMBL/GenBank/DDBJ whole genome shotgun (WGS) entry which is preliminary data.</text>
</comment>
<accession>A0A0A6UEC2</accession>
<dbReference type="AlphaFoldDB" id="A0A0A6UEC2"/>
<evidence type="ECO:0000313" key="4">
    <source>
        <dbReference type="EMBL" id="KHD73423.1"/>
    </source>
</evidence>
<sequence>MCRWLAYSGSPIRLEELLYRPRFSLIDQSLHSRMGVETTNGDGYGVGWYPVDGSPEPALIRGVGPAWNDANLREIARSISSPLFLAHIRASTGTPVQQTNCHPFRYANWLWVHNGSIREFARLKRDLVMAVDPKLYSSMAGSTDSEVMFYLALTYGLRDRPVAAVERMAGLVESTAREHGVPDPLQMTVATTDGDRTWCFRYSSERRSRTLFYSTAISALRTLYPDQKMLHGLSEETRLIVSEPLGELEGAWQPVPESSYGVIQKGDDELGSFEPSMP</sequence>
<keyword evidence="5" id="KW-1185">Reference proteome</keyword>
<organism evidence="4 5">
    <name type="scientific">Actinoplanes utahensis</name>
    <dbReference type="NCBI Taxonomy" id="1869"/>
    <lineage>
        <taxon>Bacteria</taxon>
        <taxon>Bacillati</taxon>
        <taxon>Actinomycetota</taxon>
        <taxon>Actinomycetes</taxon>
        <taxon>Micromonosporales</taxon>
        <taxon>Micromonosporaceae</taxon>
        <taxon>Actinoplanes</taxon>
    </lineage>
</organism>
<dbReference type="Pfam" id="PF13230">
    <property type="entry name" value="GATase_4"/>
    <property type="match status" value="1"/>
</dbReference>
<dbReference type="GO" id="GO:0016740">
    <property type="term" value="F:transferase activity"/>
    <property type="evidence" value="ECO:0007669"/>
    <property type="project" value="UniProtKB-KW"/>
</dbReference>
<dbReference type="SUPFAM" id="SSF56235">
    <property type="entry name" value="N-terminal nucleophile aminohydrolases (Ntn hydrolases)"/>
    <property type="match status" value="1"/>
</dbReference>
<dbReference type="InterPro" id="IPR026869">
    <property type="entry name" value="EgtC-like"/>
</dbReference>